<evidence type="ECO:0000259" key="12">
    <source>
        <dbReference type="Pfam" id="PF10502"/>
    </source>
</evidence>
<dbReference type="GO" id="GO:0042720">
    <property type="term" value="C:mitochondrial inner membrane peptidase complex"/>
    <property type="evidence" value="ECO:0007669"/>
    <property type="project" value="InterPro"/>
</dbReference>
<evidence type="ECO:0000256" key="11">
    <source>
        <dbReference type="SAM" id="MobiDB-lite"/>
    </source>
</evidence>
<dbReference type="PANTHER" id="PTHR46041">
    <property type="entry name" value="MITOCHONDRIAL INNER MEMBRANE PROTEASE SUBUNIT 2"/>
    <property type="match status" value="1"/>
</dbReference>
<dbReference type="InterPro" id="IPR019533">
    <property type="entry name" value="Peptidase_S26"/>
</dbReference>
<evidence type="ECO:0000256" key="7">
    <source>
        <dbReference type="ARBA" id="ARBA00022801"/>
    </source>
</evidence>
<keyword evidence="5" id="KW-0812">Transmembrane</keyword>
<comment type="caution">
    <text evidence="13">The sequence shown here is derived from an EMBL/GenBank/DDBJ whole genome shotgun (WGS) entry which is preliminary data.</text>
</comment>
<dbReference type="Gene3D" id="2.10.109.10">
    <property type="entry name" value="Umud Fragment, subunit A"/>
    <property type="match status" value="1"/>
</dbReference>
<dbReference type="PANTHER" id="PTHR46041:SF2">
    <property type="entry name" value="MITOCHONDRIAL INNER MEMBRANE PROTEASE SUBUNIT 2"/>
    <property type="match status" value="1"/>
</dbReference>
<dbReference type="InterPro" id="IPR037730">
    <property type="entry name" value="IMP2"/>
</dbReference>
<keyword evidence="14" id="KW-1185">Reference proteome</keyword>
<organism evidence="13 14">
    <name type="scientific">Tilletia indica</name>
    <dbReference type="NCBI Taxonomy" id="43049"/>
    <lineage>
        <taxon>Eukaryota</taxon>
        <taxon>Fungi</taxon>
        <taxon>Dikarya</taxon>
        <taxon>Basidiomycota</taxon>
        <taxon>Ustilaginomycotina</taxon>
        <taxon>Exobasidiomycetes</taxon>
        <taxon>Tilletiales</taxon>
        <taxon>Tilletiaceae</taxon>
        <taxon>Tilletia</taxon>
    </lineage>
</organism>
<reference evidence="13" key="2">
    <citation type="journal article" date="2019" name="IMA Fungus">
        <title>Genome sequencing and comparison of five Tilletia species to identify candidate genes for the detection of regulated species infecting wheat.</title>
        <authorList>
            <person name="Nguyen H.D.T."/>
            <person name="Sultana T."/>
            <person name="Kesanakurti P."/>
            <person name="Hambleton S."/>
        </authorList>
    </citation>
    <scope>NUCLEOTIDE SEQUENCE</scope>
    <source>
        <strain evidence="13">DAOMC 236416</strain>
    </source>
</reference>
<comment type="subcellular location">
    <subcellularLocation>
        <location evidence="1">Mitochondrion inner membrane</location>
        <topology evidence="1">Single-pass membrane protein</topology>
    </subcellularLocation>
</comment>
<reference evidence="13" key="1">
    <citation type="submission" date="2016-04" db="EMBL/GenBank/DDBJ databases">
        <authorList>
            <person name="Nguyen H.D."/>
            <person name="Samba Siva P."/>
            <person name="Cullis J."/>
            <person name="Levesque C.A."/>
            <person name="Hambleton S."/>
        </authorList>
    </citation>
    <scope>NUCLEOTIDE SEQUENCE</scope>
    <source>
        <strain evidence="13">DAOMC 236416</strain>
    </source>
</reference>
<dbReference type="InterPro" id="IPR036286">
    <property type="entry name" value="LexA/Signal_pep-like_sf"/>
</dbReference>
<dbReference type="CDD" id="cd06530">
    <property type="entry name" value="S26_SPase_I"/>
    <property type="match status" value="1"/>
</dbReference>
<evidence type="ECO:0000256" key="6">
    <source>
        <dbReference type="ARBA" id="ARBA00022792"/>
    </source>
</evidence>
<evidence type="ECO:0000313" key="14">
    <source>
        <dbReference type="Proteomes" id="UP000077521"/>
    </source>
</evidence>
<evidence type="ECO:0000256" key="5">
    <source>
        <dbReference type="ARBA" id="ARBA00022692"/>
    </source>
</evidence>
<feature type="domain" description="Peptidase S26" evidence="12">
    <location>
        <begin position="96"/>
        <end position="196"/>
    </location>
</feature>
<dbReference type="GO" id="GO:0006465">
    <property type="term" value="P:signal peptide processing"/>
    <property type="evidence" value="ECO:0007669"/>
    <property type="project" value="InterPro"/>
</dbReference>
<dbReference type="EMBL" id="LWDF02000534">
    <property type="protein sequence ID" value="KAE8245140.1"/>
    <property type="molecule type" value="Genomic_DNA"/>
</dbReference>
<gene>
    <name evidence="13" type="ORF">A4X13_0g6072</name>
</gene>
<keyword evidence="7" id="KW-0378">Hydrolase</keyword>
<evidence type="ECO:0000313" key="13">
    <source>
        <dbReference type="EMBL" id="KAE8245140.1"/>
    </source>
</evidence>
<proteinExistence type="inferred from homology"/>
<evidence type="ECO:0000256" key="1">
    <source>
        <dbReference type="ARBA" id="ARBA00004434"/>
    </source>
</evidence>
<keyword evidence="10" id="KW-0472">Membrane</keyword>
<sequence>MVLLLAATSGLRAQLARSSSLVQRPSLASYCTRCASSSSSLAFALPAPRPRPTRAARTLSYAHMLPCAPRHYSSEASTAESASTADQRKPLSQRRWYRLLIYTIALTPFLFILEMQVGSVGTVTGCSMSPTLNPTIQSQNGVLFADHVLLNRWVVHRGRLRRGDIVQLYNPSEPNDLLCKRIIALEGDIVRVRTSSPSHFPSESDFTRPRARPPGSPPRTKQEEDPEIIFGSIELERRPKKTKRATSAAAGGGGWKLFRIPEGHAWVEGDASASLASGSGAEGSGWSMGKSRDSREFGPVSLALITARVDYIWAPYSRIGRPGKRADLIDVGQRVDSRVGSADSQTVFARSRRGDVMMGAEAHPDDSHISPYVLDTRTGAIH</sequence>
<evidence type="ECO:0000256" key="9">
    <source>
        <dbReference type="ARBA" id="ARBA00023128"/>
    </source>
</evidence>
<evidence type="ECO:0000256" key="8">
    <source>
        <dbReference type="ARBA" id="ARBA00022989"/>
    </source>
</evidence>
<keyword evidence="9" id="KW-0496">Mitochondrion</keyword>
<dbReference type="Proteomes" id="UP000077521">
    <property type="component" value="Unassembled WGS sequence"/>
</dbReference>
<dbReference type="GO" id="GO:0004252">
    <property type="term" value="F:serine-type endopeptidase activity"/>
    <property type="evidence" value="ECO:0007669"/>
    <property type="project" value="InterPro"/>
</dbReference>
<name>A0A177TX30_9BASI</name>
<accession>A0A177TX30</accession>
<evidence type="ECO:0000256" key="4">
    <source>
        <dbReference type="ARBA" id="ARBA00022670"/>
    </source>
</evidence>
<keyword evidence="8" id="KW-1133">Transmembrane helix</keyword>
<dbReference type="SUPFAM" id="SSF51306">
    <property type="entry name" value="LexA/Signal peptidase"/>
    <property type="match status" value="1"/>
</dbReference>
<dbReference type="InterPro" id="IPR000223">
    <property type="entry name" value="Pept_S26A_signal_pept_1"/>
</dbReference>
<protein>
    <recommendedName>
        <fullName evidence="3">Mitochondrial inner membrane protease subunit 2</fullName>
    </recommendedName>
</protein>
<feature type="compositionally biased region" description="Low complexity" evidence="11">
    <location>
        <begin position="274"/>
        <end position="289"/>
    </location>
</feature>
<dbReference type="Pfam" id="PF10502">
    <property type="entry name" value="Peptidase_S26"/>
    <property type="match status" value="1"/>
</dbReference>
<keyword evidence="6" id="KW-0999">Mitochondrion inner membrane</keyword>
<evidence type="ECO:0000256" key="3">
    <source>
        <dbReference type="ARBA" id="ARBA00013650"/>
    </source>
</evidence>
<keyword evidence="4" id="KW-0645">Protease</keyword>
<dbReference type="PRINTS" id="PR00727">
    <property type="entry name" value="LEADERPTASE"/>
</dbReference>
<feature type="region of interest" description="Disordered" evidence="11">
    <location>
        <begin position="194"/>
        <end position="226"/>
    </location>
</feature>
<dbReference type="GO" id="GO:0006627">
    <property type="term" value="P:protein processing involved in protein targeting to mitochondrion"/>
    <property type="evidence" value="ECO:0007669"/>
    <property type="project" value="InterPro"/>
</dbReference>
<evidence type="ECO:0000256" key="2">
    <source>
        <dbReference type="ARBA" id="ARBA00007066"/>
    </source>
</evidence>
<dbReference type="AlphaFoldDB" id="A0A177TX30"/>
<comment type="similarity">
    <text evidence="2">Belongs to the peptidase S26 family. IMP2 subfamily.</text>
</comment>
<feature type="region of interest" description="Disordered" evidence="11">
    <location>
        <begin position="274"/>
        <end position="294"/>
    </location>
</feature>
<evidence type="ECO:0000256" key="10">
    <source>
        <dbReference type="ARBA" id="ARBA00023136"/>
    </source>
</evidence>